<evidence type="ECO:0000313" key="1">
    <source>
        <dbReference type="EMBL" id="JAI01002.1"/>
    </source>
</evidence>
<sequence length="49" mass="5683">MLFIAGGNFHFLLLIRRTFLRRFSLFLYFTFLAAGTLGCENSLKVILCH</sequence>
<proteinExistence type="predicted"/>
<reference evidence="1" key="2">
    <citation type="journal article" date="2015" name="Fish Shellfish Immunol.">
        <title>Early steps in the European eel (Anguilla anguilla)-Vibrio vulnificus interaction in the gills: Role of the RtxA13 toxin.</title>
        <authorList>
            <person name="Callol A."/>
            <person name="Pajuelo D."/>
            <person name="Ebbesson L."/>
            <person name="Teles M."/>
            <person name="MacKenzie S."/>
            <person name="Amaro C."/>
        </authorList>
    </citation>
    <scope>NUCLEOTIDE SEQUENCE</scope>
</reference>
<organism evidence="1">
    <name type="scientific">Anguilla anguilla</name>
    <name type="common">European freshwater eel</name>
    <name type="synonym">Muraena anguilla</name>
    <dbReference type="NCBI Taxonomy" id="7936"/>
    <lineage>
        <taxon>Eukaryota</taxon>
        <taxon>Metazoa</taxon>
        <taxon>Chordata</taxon>
        <taxon>Craniata</taxon>
        <taxon>Vertebrata</taxon>
        <taxon>Euteleostomi</taxon>
        <taxon>Actinopterygii</taxon>
        <taxon>Neopterygii</taxon>
        <taxon>Teleostei</taxon>
        <taxon>Anguilliformes</taxon>
        <taxon>Anguillidae</taxon>
        <taxon>Anguilla</taxon>
    </lineage>
</organism>
<reference evidence="1" key="1">
    <citation type="submission" date="2014-11" db="EMBL/GenBank/DDBJ databases">
        <authorList>
            <person name="Amaro Gonzalez C."/>
        </authorList>
    </citation>
    <scope>NUCLEOTIDE SEQUENCE</scope>
</reference>
<accession>A0A0E9XEX1</accession>
<dbReference type="EMBL" id="GBXM01007576">
    <property type="protein sequence ID" value="JAI01002.1"/>
    <property type="molecule type" value="Transcribed_RNA"/>
</dbReference>
<name>A0A0E9XEX1_ANGAN</name>
<protein>
    <submittedName>
        <fullName evidence="1">Uncharacterized protein</fullName>
    </submittedName>
</protein>
<dbReference type="AlphaFoldDB" id="A0A0E9XEX1"/>